<dbReference type="NCBIfam" id="TIGR00231">
    <property type="entry name" value="small_GTP"/>
    <property type="match status" value="1"/>
</dbReference>
<dbReference type="PROSITE" id="PS51419">
    <property type="entry name" value="RAB"/>
    <property type="match status" value="1"/>
</dbReference>
<keyword evidence="4" id="KW-1185">Reference proteome</keyword>
<dbReference type="SMART" id="SM00176">
    <property type="entry name" value="RAN"/>
    <property type="match status" value="1"/>
</dbReference>
<name>A0A8S1L1K9_9CILI</name>
<evidence type="ECO:0000313" key="3">
    <source>
        <dbReference type="EMBL" id="CAD8059242.1"/>
    </source>
</evidence>
<dbReference type="SMART" id="SM00175">
    <property type="entry name" value="RAB"/>
    <property type="match status" value="1"/>
</dbReference>
<evidence type="ECO:0000313" key="4">
    <source>
        <dbReference type="Proteomes" id="UP000692954"/>
    </source>
</evidence>
<accession>A0A8S1L1K9</accession>
<dbReference type="GO" id="GO:0005525">
    <property type="term" value="F:GTP binding"/>
    <property type="evidence" value="ECO:0007669"/>
    <property type="project" value="UniProtKB-KW"/>
</dbReference>
<dbReference type="InterPro" id="IPR001806">
    <property type="entry name" value="Small_GTPase"/>
</dbReference>
<comment type="caution">
    <text evidence="3">The sequence shown here is derived from an EMBL/GenBank/DDBJ whole genome shotgun (WGS) entry which is preliminary data.</text>
</comment>
<organism evidence="3 4">
    <name type="scientific">Paramecium sonneborni</name>
    <dbReference type="NCBI Taxonomy" id="65129"/>
    <lineage>
        <taxon>Eukaryota</taxon>
        <taxon>Sar</taxon>
        <taxon>Alveolata</taxon>
        <taxon>Ciliophora</taxon>
        <taxon>Intramacronucleata</taxon>
        <taxon>Oligohymenophorea</taxon>
        <taxon>Peniculida</taxon>
        <taxon>Parameciidae</taxon>
        <taxon>Paramecium</taxon>
    </lineage>
</organism>
<gene>
    <name evidence="3" type="ORF">PSON_ATCC_30995.1.T0130126</name>
</gene>
<protein>
    <submittedName>
        <fullName evidence="3">Uncharacterized protein</fullName>
    </submittedName>
</protein>
<keyword evidence="2" id="KW-0342">GTP-binding</keyword>
<dbReference type="FunFam" id="3.40.50.300:FF:002466">
    <property type="entry name" value="Rab B GTPase"/>
    <property type="match status" value="1"/>
</dbReference>
<dbReference type="InterPro" id="IPR050227">
    <property type="entry name" value="Rab"/>
</dbReference>
<dbReference type="PROSITE" id="PS51420">
    <property type="entry name" value="RHO"/>
    <property type="match status" value="1"/>
</dbReference>
<keyword evidence="1" id="KW-0547">Nucleotide-binding</keyword>
<dbReference type="Proteomes" id="UP000692954">
    <property type="component" value="Unassembled WGS sequence"/>
</dbReference>
<dbReference type="SMART" id="SM00173">
    <property type="entry name" value="RAS"/>
    <property type="match status" value="1"/>
</dbReference>
<dbReference type="SMART" id="SM00174">
    <property type="entry name" value="RHO"/>
    <property type="match status" value="1"/>
</dbReference>
<dbReference type="EMBL" id="CAJJDN010000013">
    <property type="protein sequence ID" value="CAD8059242.1"/>
    <property type="molecule type" value="Genomic_DNA"/>
</dbReference>
<sequence>MTEKVKILMLGEGAVGKSSLLNRYVDEKFSENMQATLGVEYRQKILTQGDNQVIVQVWDTAGQERFRVITPIFYRNAQGVSLVYSVVDKNSFQQVQTWIDNLKEQIDCEQISIVLVANKCDISQREVTTFEGQQLAQKYQIKYFECSARTGAQVKEMYTELVQQILIRRGQNQNSQDRDKIQQNITLVGGETQSQKCC</sequence>
<dbReference type="PROSITE" id="PS51421">
    <property type="entry name" value="RAS"/>
    <property type="match status" value="1"/>
</dbReference>
<dbReference type="Pfam" id="PF00071">
    <property type="entry name" value="Ras"/>
    <property type="match status" value="1"/>
</dbReference>
<evidence type="ECO:0000256" key="1">
    <source>
        <dbReference type="ARBA" id="ARBA00022741"/>
    </source>
</evidence>
<proteinExistence type="predicted"/>
<dbReference type="GO" id="GO:0003924">
    <property type="term" value="F:GTPase activity"/>
    <property type="evidence" value="ECO:0007669"/>
    <property type="project" value="InterPro"/>
</dbReference>
<reference evidence="3" key="1">
    <citation type="submission" date="2021-01" db="EMBL/GenBank/DDBJ databases">
        <authorList>
            <consortium name="Genoscope - CEA"/>
            <person name="William W."/>
        </authorList>
    </citation>
    <scope>NUCLEOTIDE SEQUENCE</scope>
</reference>
<dbReference type="AlphaFoldDB" id="A0A8S1L1K9"/>
<dbReference type="InterPro" id="IPR005225">
    <property type="entry name" value="Small_GTP-bd"/>
</dbReference>
<evidence type="ECO:0000256" key="2">
    <source>
        <dbReference type="ARBA" id="ARBA00023134"/>
    </source>
</evidence>
<dbReference type="CDD" id="cd00154">
    <property type="entry name" value="Rab"/>
    <property type="match status" value="1"/>
</dbReference>
<dbReference type="PROSITE" id="PS51417">
    <property type="entry name" value="ARF"/>
    <property type="match status" value="1"/>
</dbReference>
<dbReference type="OrthoDB" id="9989112at2759"/>
<dbReference type="PANTHER" id="PTHR47977">
    <property type="entry name" value="RAS-RELATED PROTEIN RAB"/>
    <property type="match status" value="1"/>
</dbReference>